<sequence length="211" mass="22586">MSGVQNIHSKHTIEDAIAQEKASLNPGKPHTTPVFTYEEVLNLDEITRARQERTDERTTEMLKDMVVQTEKMLSGIEFMAEVARGGRGAVGVGGGSGEGKGNTTKGPVKMRVVGDRGESACARASSSGRERGVAQEETRIRREMGGQIGGRGIEESSLVEVGVQRIMEEGRVGSGIVGRVRGESLGKLKVEMDMEMDAEDGEGERIANGAV</sequence>
<reference evidence="1 2" key="1">
    <citation type="journal article" date="2019" name="Nat. Ecol. Evol.">
        <title>Megaphylogeny resolves global patterns of mushroom evolution.</title>
        <authorList>
            <person name="Varga T."/>
            <person name="Krizsan K."/>
            <person name="Foldi C."/>
            <person name="Dima B."/>
            <person name="Sanchez-Garcia M."/>
            <person name="Sanchez-Ramirez S."/>
            <person name="Szollosi G.J."/>
            <person name="Szarkandi J.G."/>
            <person name="Papp V."/>
            <person name="Albert L."/>
            <person name="Andreopoulos W."/>
            <person name="Angelini C."/>
            <person name="Antonin V."/>
            <person name="Barry K.W."/>
            <person name="Bougher N.L."/>
            <person name="Buchanan P."/>
            <person name="Buyck B."/>
            <person name="Bense V."/>
            <person name="Catcheside P."/>
            <person name="Chovatia M."/>
            <person name="Cooper J."/>
            <person name="Damon W."/>
            <person name="Desjardin D."/>
            <person name="Finy P."/>
            <person name="Geml J."/>
            <person name="Haridas S."/>
            <person name="Hughes K."/>
            <person name="Justo A."/>
            <person name="Karasinski D."/>
            <person name="Kautmanova I."/>
            <person name="Kiss B."/>
            <person name="Kocsube S."/>
            <person name="Kotiranta H."/>
            <person name="LaButti K.M."/>
            <person name="Lechner B.E."/>
            <person name="Liimatainen K."/>
            <person name="Lipzen A."/>
            <person name="Lukacs Z."/>
            <person name="Mihaltcheva S."/>
            <person name="Morgado L.N."/>
            <person name="Niskanen T."/>
            <person name="Noordeloos M.E."/>
            <person name="Ohm R.A."/>
            <person name="Ortiz-Santana B."/>
            <person name="Ovrebo C."/>
            <person name="Racz N."/>
            <person name="Riley R."/>
            <person name="Savchenko A."/>
            <person name="Shiryaev A."/>
            <person name="Soop K."/>
            <person name="Spirin V."/>
            <person name="Szebenyi C."/>
            <person name="Tomsovsky M."/>
            <person name="Tulloss R.E."/>
            <person name="Uehling J."/>
            <person name="Grigoriev I.V."/>
            <person name="Vagvolgyi C."/>
            <person name="Papp T."/>
            <person name="Martin F.M."/>
            <person name="Miettinen O."/>
            <person name="Hibbett D.S."/>
            <person name="Nagy L.G."/>
        </authorList>
    </citation>
    <scope>NUCLEOTIDE SEQUENCE [LARGE SCALE GENOMIC DNA]</scope>
    <source>
        <strain evidence="1 2">CBS 166.37</strain>
    </source>
</reference>
<organism evidence="1 2">
    <name type="scientific">Crucibulum laeve</name>
    <dbReference type="NCBI Taxonomy" id="68775"/>
    <lineage>
        <taxon>Eukaryota</taxon>
        <taxon>Fungi</taxon>
        <taxon>Dikarya</taxon>
        <taxon>Basidiomycota</taxon>
        <taxon>Agaricomycotina</taxon>
        <taxon>Agaricomycetes</taxon>
        <taxon>Agaricomycetidae</taxon>
        <taxon>Agaricales</taxon>
        <taxon>Agaricineae</taxon>
        <taxon>Nidulariaceae</taxon>
        <taxon>Crucibulum</taxon>
    </lineage>
</organism>
<protein>
    <submittedName>
        <fullName evidence="1">Uncharacterized protein</fullName>
    </submittedName>
</protein>
<proteinExistence type="predicted"/>
<evidence type="ECO:0000313" key="1">
    <source>
        <dbReference type="EMBL" id="TFK41655.1"/>
    </source>
</evidence>
<evidence type="ECO:0000313" key="2">
    <source>
        <dbReference type="Proteomes" id="UP000308652"/>
    </source>
</evidence>
<gene>
    <name evidence="1" type="ORF">BDQ12DRAFT_765134</name>
</gene>
<dbReference type="AlphaFoldDB" id="A0A5C3MAK1"/>
<name>A0A5C3MAK1_9AGAR</name>
<dbReference type="EMBL" id="ML213594">
    <property type="protein sequence ID" value="TFK41655.1"/>
    <property type="molecule type" value="Genomic_DNA"/>
</dbReference>
<keyword evidence="2" id="KW-1185">Reference proteome</keyword>
<dbReference type="Proteomes" id="UP000308652">
    <property type="component" value="Unassembled WGS sequence"/>
</dbReference>
<accession>A0A5C3MAK1</accession>